<evidence type="ECO:0008006" key="2">
    <source>
        <dbReference type="Google" id="ProtNLM"/>
    </source>
</evidence>
<keyword evidence="1" id="KW-0614">Plasmid</keyword>
<name>A0A187NBG8_MYCAV</name>
<dbReference type="AlphaFoldDB" id="A0A187NBG8"/>
<proteinExistence type="predicted"/>
<accession>A0A187NBG8</accession>
<dbReference type="RefSeq" id="WP_062887932.1">
    <property type="nucleotide sequence ID" value="NZ_KR997898.1"/>
</dbReference>
<sequence length="133" mass="14851">MITDWTGEFQNWLDSLEAKADAGDPIARRQVEHVDAGISVLSDLAEPPSEDTAVLMRVRQRGKYPIWRVSHPFDDQVAIRLIVWFPPGHAAGVIVAFGGDKKRMGDAFYTSAASRADAAIDQWLRERSRDDEA</sequence>
<organism evidence="1">
    <name type="scientific">Mycobacterium avium subsp. hominissuis</name>
    <dbReference type="NCBI Taxonomy" id="439334"/>
    <lineage>
        <taxon>Bacteria</taxon>
        <taxon>Bacillati</taxon>
        <taxon>Actinomycetota</taxon>
        <taxon>Actinomycetes</taxon>
        <taxon>Mycobacteriales</taxon>
        <taxon>Mycobacteriaceae</taxon>
        <taxon>Mycobacterium</taxon>
        <taxon>Mycobacterium avium complex (MAC)</taxon>
    </lineage>
</organism>
<gene>
    <name evidence="1" type="ORF">MASH_00114</name>
</gene>
<dbReference type="EMBL" id="KR997898">
    <property type="protein sequence ID" value="AKT73085.1"/>
    <property type="molecule type" value="Genomic_DNA"/>
</dbReference>
<reference evidence="1" key="1">
    <citation type="submission" date="2015-05" db="EMBL/GenBank/DDBJ databases">
        <authorList>
            <person name="Machado G.E."/>
            <person name="Matsumoto C.K."/>
            <person name="Rabello M.S."/>
            <person name="Almeida L.G.P."/>
            <person name="Leao S.C."/>
        </authorList>
    </citation>
    <scope>NUCLEOTIDE SEQUENCE</scope>
    <source>
        <strain evidence="1">88Br</strain>
        <plasmid evidence="1">pMA100</plasmid>
    </source>
</reference>
<geneLocation type="plasmid" evidence="1">
    <name>pMA100</name>
</geneLocation>
<protein>
    <recommendedName>
        <fullName evidence="2">Type II toxin-antitoxin system RelE/ParE family toxin</fullName>
    </recommendedName>
</protein>
<evidence type="ECO:0000313" key="1">
    <source>
        <dbReference type="EMBL" id="AKT73085.1"/>
    </source>
</evidence>